<accession>A0A5A8CHZ6</accession>
<name>A0A5A8CHZ6_CAFRO</name>
<dbReference type="Gene3D" id="3.30.420.40">
    <property type="match status" value="1"/>
</dbReference>
<gene>
    <name evidence="4" type="ORF">FNF27_04787</name>
    <name evidence="2" type="ORF">FNF29_04669</name>
    <name evidence="3" type="ORF">FNF31_02037</name>
</gene>
<proteinExistence type="predicted"/>
<dbReference type="GO" id="GO:0005634">
    <property type="term" value="C:nucleus"/>
    <property type="evidence" value="ECO:0007669"/>
    <property type="project" value="TreeGrafter"/>
</dbReference>
<organism evidence="2 6">
    <name type="scientific">Cafeteria roenbergensis</name>
    <name type="common">Marine flagellate</name>
    <dbReference type="NCBI Taxonomy" id="33653"/>
    <lineage>
        <taxon>Eukaryota</taxon>
        <taxon>Sar</taxon>
        <taxon>Stramenopiles</taxon>
        <taxon>Bigyra</taxon>
        <taxon>Opalozoa</taxon>
        <taxon>Bicosoecida</taxon>
        <taxon>Cafeteriaceae</taxon>
        <taxon>Cafeteria</taxon>
    </lineage>
</organism>
<dbReference type="Pfam" id="PF03630">
    <property type="entry name" value="Fumble"/>
    <property type="match status" value="1"/>
</dbReference>
<dbReference type="AlphaFoldDB" id="A0A5A8CHZ6"/>
<evidence type="ECO:0000313" key="7">
    <source>
        <dbReference type="Proteomes" id="UP000325113"/>
    </source>
</evidence>
<dbReference type="SUPFAM" id="SSF53067">
    <property type="entry name" value="Actin-like ATPase domain"/>
    <property type="match status" value="2"/>
</dbReference>
<dbReference type="EMBL" id="VLTO01000029">
    <property type="protein sequence ID" value="KAA0173830.1"/>
    <property type="molecule type" value="Genomic_DNA"/>
</dbReference>
<dbReference type="EMBL" id="VLTN01000027">
    <property type="protein sequence ID" value="KAA0151461.1"/>
    <property type="molecule type" value="Genomic_DNA"/>
</dbReference>
<dbReference type="InterPro" id="IPR004567">
    <property type="entry name" value="Type_II_PanK"/>
</dbReference>
<dbReference type="InterPro" id="IPR043129">
    <property type="entry name" value="ATPase_NBD"/>
</dbReference>
<dbReference type="GO" id="GO:0005524">
    <property type="term" value="F:ATP binding"/>
    <property type="evidence" value="ECO:0007669"/>
    <property type="project" value="InterPro"/>
</dbReference>
<dbReference type="PANTHER" id="PTHR12280">
    <property type="entry name" value="PANTOTHENATE KINASE"/>
    <property type="match status" value="1"/>
</dbReference>
<dbReference type="GO" id="GO:0015937">
    <property type="term" value="P:coenzyme A biosynthetic process"/>
    <property type="evidence" value="ECO:0007669"/>
    <property type="project" value="InterPro"/>
</dbReference>
<dbReference type="OrthoDB" id="275583at2759"/>
<dbReference type="PANTHER" id="PTHR12280:SF30">
    <property type="entry name" value="FUMBLE"/>
    <property type="match status" value="1"/>
</dbReference>
<dbReference type="Gene3D" id="3.30.420.510">
    <property type="match status" value="1"/>
</dbReference>
<dbReference type="OMA" id="FPSCALH"/>
<keyword evidence="6" id="KW-1185">Reference proteome</keyword>
<dbReference type="CDD" id="cd24122">
    <property type="entry name" value="ASKHA_NBD_PanK-II_Pank1-like"/>
    <property type="match status" value="1"/>
</dbReference>
<evidence type="ECO:0000256" key="1">
    <source>
        <dbReference type="SAM" id="MobiDB-lite"/>
    </source>
</evidence>
<dbReference type="Proteomes" id="UP000323011">
    <property type="component" value="Unassembled WGS sequence"/>
</dbReference>
<evidence type="ECO:0000313" key="3">
    <source>
        <dbReference type="EMBL" id="KAA0165375.1"/>
    </source>
</evidence>
<dbReference type="Proteomes" id="UP000325113">
    <property type="component" value="Unassembled WGS sequence"/>
</dbReference>
<dbReference type="Gene3D" id="6.10.10.60">
    <property type="match status" value="1"/>
</dbReference>
<dbReference type="Proteomes" id="UP000322899">
    <property type="component" value="Unassembled WGS sequence"/>
</dbReference>
<evidence type="ECO:0000313" key="2">
    <source>
        <dbReference type="EMBL" id="KAA0151461.1"/>
    </source>
</evidence>
<feature type="compositionally biased region" description="Low complexity" evidence="1">
    <location>
        <begin position="287"/>
        <end position="297"/>
    </location>
</feature>
<dbReference type="EMBL" id="VLTM01000013">
    <property type="protein sequence ID" value="KAA0165375.1"/>
    <property type="molecule type" value="Genomic_DNA"/>
</dbReference>
<protein>
    <recommendedName>
        <fullName evidence="8">Pantothenate kinase</fullName>
    </recommendedName>
</protein>
<feature type="compositionally biased region" description="Basic and acidic residues" evidence="1">
    <location>
        <begin position="271"/>
        <end position="286"/>
    </location>
</feature>
<evidence type="ECO:0000313" key="5">
    <source>
        <dbReference type="Proteomes" id="UP000322899"/>
    </source>
</evidence>
<evidence type="ECO:0008006" key="8">
    <source>
        <dbReference type="Google" id="ProtNLM"/>
    </source>
</evidence>
<dbReference type="GO" id="GO:0005829">
    <property type="term" value="C:cytosol"/>
    <property type="evidence" value="ECO:0007669"/>
    <property type="project" value="TreeGrafter"/>
</dbReference>
<comment type="caution">
    <text evidence="2">The sequence shown here is derived from an EMBL/GenBank/DDBJ whole genome shotgun (WGS) entry which is preliminary data.</text>
</comment>
<evidence type="ECO:0000313" key="4">
    <source>
        <dbReference type="EMBL" id="KAA0173830.1"/>
    </source>
</evidence>
<evidence type="ECO:0000313" key="6">
    <source>
        <dbReference type="Proteomes" id="UP000323011"/>
    </source>
</evidence>
<dbReference type="GO" id="GO:0004594">
    <property type="term" value="F:pantothenate kinase activity"/>
    <property type="evidence" value="ECO:0007669"/>
    <property type="project" value="TreeGrafter"/>
</dbReference>
<feature type="region of interest" description="Disordered" evidence="1">
    <location>
        <begin position="269"/>
        <end position="310"/>
    </location>
</feature>
<reference evidence="5 6" key="1">
    <citation type="submission" date="2019-07" db="EMBL/GenBank/DDBJ databases">
        <title>Genomes of Cafeteria roenbergensis.</title>
        <authorList>
            <person name="Fischer M.G."/>
            <person name="Hackl T."/>
            <person name="Roman M."/>
        </authorList>
    </citation>
    <scope>NUCLEOTIDE SEQUENCE [LARGE SCALE GENOMIC DNA]</scope>
    <source>
        <strain evidence="2 6">BVI</strain>
        <strain evidence="3 7">Cflag</strain>
        <strain evidence="4 5">E4-10P</strain>
    </source>
</reference>
<sequence length="406" mass="42343">MRVIQAGARGAFLGLDIGGTLSKLIVIDPGTADARSPACKRVVDFVTAHQRFGLTGKRDEHLALELGDGAVIHLLRFHTRRMPGALALARSQLETCEGVKGAGLTVDCTGGGSRKFAGAFAREASLTLRAHDELECLVGGLIALLRASPDDEAFALGSGGERMGRDLSGSSAFPFIVANVGSGVSIVLVESPDRWRRVSGTPIGGGTFFGLVNLITGLTSFSEMLSAAAKGDHTAVNLTVGDIYGDSEGVYGLRPDHIAANFGKPLAARRMPGDRAEPATSRRECGSDGAAAEADSATPPRVRSGSFHSDGRFHARTEDVCRAALVMVTDQVAQAAVMSAKHHGVRRVLFAGSFLRHGSSGGVPQERLSWAIDAWSGGEAEAIFLKREGYYGALGALLASGDTCAS</sequence>